<evidence type="ECO:0000313" key="1">
    <source>
        <dbReference type="EMBL" id="KIJ06161.1"/>
    </source>
</evidence>
<keyword evidence="2" id="KW-1185">Reference proteome</keyword>
<reference evidence="1 2" key="1">
    <citation type="submission" date="2014-06" db="EMBL/GenBank/DDBJ databases">
        <authorList>
            <consortium name="DOE Joint Genome Institute"/>
            <person name="Kuo A."/>
            <person name="Kohler A."/>
            <person name="Nagy L.G."/>
            <person name="Floudas D."/>
            <person name="Copeland A."/>
            <person name="Barry K.W."/>
            <person name="Cichocki N."/>
            <person name="Veneault-Fourrey C."/>
            <person name="LaButti K."/>
            <person name="Lindquist E.A."/>
            <person name="Lipzen A."/>
            <person name="Lundell T."/>
            <person name="Morin E."/>
            <person name="Murat C."/>
            <person name="Sun H."/>
            <person name="Tunlid A."/>
            <person name="Henrissat B."/>
            <person name="Grigoriev I.V."/>
            <person name="Hibbett D.S."/>
            <person name="Martin F."/>
            <person name="Nordberg H.P."/>
            <person name="Cantor M.N."/>
            <person name="Hua S.X."/>
        </authorList>
    </citation>
    <scope>NUCLEOTIDE SEQUENCE [LARGE SCALE GENOMIC DNA]</scope>
    <source>
        <strain evidence="1 2">ATCC 200175</strain>
    </source>
</reference>
<evidence type="ECO:0008006" key="3">
    <source>
        <dbReference type="Google" id="ProtNLM"/>
    </source>
</evidence>
<gene>
    <name evidence="1" type="ORF">PAXINDRAFT_92421</name>
</gene>
<proteinExistence type="predicted"/>
<organism evidence="1 2">
    <name type="scientific">Paxillus involutus ATCC 200175</name>
    <dbReference type="NCBI Taxonomy" id="664439"/>
    <lineage>
        <taxon>Eukaryota</taxon>
        <taxon>Fungi</taxon>
        <taxon>Dikarya</taxon>
        <taxon>Basidiomycota</taxon>
        <taxon>Agaricomycotina</taxon>
        <taxon>Agaricomycetes</taxon>
        <taxon>Agaricomycetidae</taxon>
        <taxon>Boletales</taxon>
        <taxon>Paxilineae</taxon>
        <taxon>Paxillaceae</taxon>
        <taxon>Paxillus</taxon>
    </lineage>
</organism>
<accession>A0A0C9TG08</accession>
<name>A0A0C9TG08_PAXIN</name>
<protein>
    <recommendedName>
        <fullName evidence="3">Reverse transcriptase zinc-binding domain-containing protein</fullName>
    </recommendedName>
</protein>
<dbReference type="EMBL" id="KN820479">
    <property type="protein sequence ID" value="KIJ06161.1"/>
    <property type="molecule type" value="Genomic_DNA"/>
</dbReference>
<evidence type="ECO:0000313" key="2">
    <source>
        <dbReference type="Proteomes" id="UP000053647"/>
    </source>
</evidence>
<sequence length="294" mass="34361">MEKSDFDNPDTTIPPTFRVHGIQLKAGSQRLFYKGIQSFREKKPIPRRTTIQLAKTKYAVCEINGSTPVAGQIWKSVQDRMLSKAIRGFLWKSLHEGYKIGEYWDRITNLERRGRCHLCGETETMEHILLECDESLASQTIWGLAECLWRKRETYWPEIRFGTILGCNLINFTDNKNRKQRGKSRLFTILMSESAHLIWKLRCERAIKLEGDTSKFHTREEIQNRWIFAMNSRLKMDMLLTDRARYGKKAIPQKTVLQTWSGVLLDEDNLPDNWIWQSGVLVGITSQRPPGRNR</sequence>
<reference evidence="2" key="2">
    <citation type="submission" date="2015-01" db="EMBL/GenBank/DDBJ databases">
        <title>Evolutionary Origins and Diversification of the Mycorrhizal Mutualists.</title>
        <authorList>
            <consortium name="DOE Joint Genome Institute"/>
            <consortium name="Mycorrhizal Genomics Consortium"/>
            <person name="Kohler A."/>
            <person name="Kuo A."/>
            <person name="Nagy L.G."/>
            <person name="Floudas D."/>
            <person name="Copeland A."/>
            <person name="Barry K.W."/>
            <person name="Cichocki N."/>
            <person name="Veneault-Fourrey C."/>
            <person name="LaButti K."/>
            <person name="Lindquist E.A."/>
            <person name="Lipzen A."/>
            <person name="Lundell T."/>
            <person name="Morin E."/>
            <person name="Murat C."/>
            <person name="Riley R."/>
            <person name="Ohm R."/>
            <person name="Sun H."/>
            <person name="Tunlid A."/>
            <person name="Henrissat B."/>
            <person name="Grigoriev I.V."/>
            <person name="Hibbett D.S."/>
            <person name="Martin F."/>
        </authorList>
    </citation>
    <scope>NUCLEOTIDE SEQUENCE [LARGE SCALE GENOMIC DNA]</scope>
    <source>
        <strain evidence="2">ATCC 200175</strain>
    </source>
</reference>
<dbReference type="OrthoDB" id="3253907at2759"/>
<dbReference type="Proteomes" id="UP000053647">
    <property type="component" value="Unassembled WGS sequence"/>
</dbReference>
<dbReference type="HOGENOM" id="CLU_044484_0_0_1"/>
<dbReference type="AlphaFoldDB" id="A0A0C9TG08"/>